<evidence type="ECO:0000256" key="7">
    <source>
        <dbReference type="SAM" id="MobiDB-lite"/>
    </source>
</evidence>
<reference evidence="8" key="1">
    <citation type="journal article" date="2020" name="mSystems">
        <title>Genome- and Community-Level Interaction Insights into Carbon Utilization and Element Cycling Functions of Hydrothermarchaeota in Hydrothermal Sediment.</title>
        <authorList>
            <person name="Zhou Z."/>
            <person name="Liu Y."/>
            <person name="Xu W."/>
            <person name="Pan J."/>
            <person name="Luo Z.H."/>
            <person name="Li M."/>
        </authorList>
    </citation>
    <scope>NUCLEOTIDE SEQUENCE [LARGE SCALE GENOMIC DNA]</scope>
    <source>
        <strain evidence="8">SpSt-192</strain>
    </source>
</reference>
<keyword evidence="2 5" id="KW-0689">Ribosomal protein</keyword>
<dbReference type="FunFam" id="3.30.230.10:FF:000001">
    <property type="entry name" value="30S ribosomal protein S9"/>
    <property type="match status" value="1"/>
</dbReference>
<sequence>MEARAAQQTQRPKERYYYGVGRRKTSVARVRLYPGSGRFVINNRPAEEYFGGRELYRVMIAEPLRLTNLLDQFEVRARVVGGGLSGQAGAVRHGIARALLRFNEELKPVLRRAGLLTRDPRVKERKKPGLKRARKAPQYTKR</sequence>
<feature type="region of interest" description="Disordered" evidence="7">
    <location>
        <begin position="117"/>
        <end position="142"/>
    </location>
</feature>
<dbReference type="InterPro" id="IPR020568">
    <property type="entry name" value="Ribosomal_Su5_D2-typ_SF"/>
</dbReference>
<dbReference type="Gene3D" id="3.30.230.10">
    <property type="match status" value="1"/>
</dbReference>
<dbReference type="Pfam" id="PF00380">
    <property type="entry name" value="Ribosomal_S9"/>
    <property type="match status" value="1"/>
</dbReference>
<comment type="caution">
    <text evidence="8">The sequence shown here is derived from an EMBL/GenBank/DDBJ whole genome shotgun (WGS) entry which is preliminary data.</text>
</comment>
<organism evidence="8">
    <name type="scientific">Thermorudis sp</name>
    <dbReference type="NCBI Taxonomy" id="1969470"/>
    <lineage>
        <taxon>Bacteria</taxon>
        <taxon>Pseudomonadati</taxon>
        <taxon>Thermomicrobiota</taxon>
        <taxon>Thermomicrobia</taxon>
        <taxon>Thermomicrobia incertae sedis</taxon>
        <taxon>Thermorudis</taxon>
    </lineage>
</organism>
<dbReference type="HAMAP" id="MF_00532_B">
    <property type="entry name" value="Ribosomal_uS9_B"/>
    <property type="match status" value="1"/>
</dbReference>
<dbReference type="NCBIfam" id="NF001099">
    <property type="entry name" value="PRK00132.1"/>
    <property type="match status" value="1"/>
</dbReference>
<dbReference type="GO" id="GO:0006412">
    <property type="term" value="P:translation"/>
    <property type="evidence" value="ECO:0007669"/>
    <property type="project" value="UniProtKB-UniRule"/>
</dbReference>
<comment type="similarity">
    <text evidence="1 5 6">Belongs to the universal ribosomal protein uS9 family.</text>
</comment>
<dbReference type="PANTHER" id="PTHR21569:SF1">
    <property type="entry name" value="SMALL RIBOSOMAL SUBUNIT PROTEIN US9M"/>
    <property type="match status" value="1"/>
</dbReference>
<evidence type="ECO:0000256" key="6">
    <source>
        <dbReference type="RuleBase" id="RU003815"/>
    </source>
</evidence>
<dbReference type="AlphaFoldDB" id="A0A7C3AA71"/>
<name>A0A7C3AA71_9BACT</name>
<dbReference type="SUPFAM" id="SSF54211">
    <property type="entry name" value="Ribosomal protein S5 domain 2-like"/>
    <property type="match status" value="1"/>
</dbReference>
<dbReference type="GO" id="GO:0022627">
    <property type="term" value="C:cytosolic small ribosomal subunit"/>
    <property type="evidence" value="ECO:0007669"/>
    <property type="project" value="TreeGrafter"/>
</dbReference>
<dbReference type="GO" id="GO:0003723">
    <property type="term" value="F:RNA binding"/>
    <property type="evidence" value="ECO:0007669"/>
    <property type="project" value="TreeGrafter"/>
</dbReference>
<keyword evidence="3 5" id="KW-0687">Ribonucleoprotein</keyword>
<evidence type="ECO:0000256" key="1">
    <source>
        <dbReference type="ARBA" id="ARBA00005251"/>
    </source>
</evidence>
<evidence type="ECO:0000256" key="5">
    <source>
        <dbReference type="HAMAP-Rule" id="MF_00532"/>
    </source>
</evidence>
<dbReference type="EMBL" id="DSID01000249">
    <property type="protein sequence ID" value="HEX70233.1"/>
    <property type="molecule type" value="Genomic_DNA"/>
</dbReference>
<dbReference type="GO" id="GO:0003735">
    <property type="term" value="F:structural constituent of ribosome"/>
    <property type="evidence" value="ECO:0007669"/>
    <property type="project" value="InterPro"/>
</dbReference>
<dbReference type="InterPro" id="IPR000754">
    <property type="entry name" value="Ribosomal_uS9"/>
</dbReference>
<accession>A0A7C3AA71</accession>
<dbReference type="InterPro" id="IPR014721">
    <property type="entry name" value="Ribsml_uS5_D2-typ_fold_subgr"/>
</dbReference>
<feature type="compositionally biased region" description="Basic residues" evidence="7">
    <location>
        <begin position="123"/>
        <end position="142"/>
    </location>
</feature>
<protein>
    <recommendedName>
        <fullName evidence="4 5">Small ribosomal subunit protein uS9</fullName>
    </recommendedName>
</protein>
<gene>
    <name evidence="5" type="primary">rpsI</name>
    <name evidence="8" type="ORF">ENP13_03200</name>
</gene>
<evidence type="ECO:0000256" key="2">
    <source>
        <dbReference type="ARBA" id="ARBA00022980"/>
    </source>
</evidence>
<evidence type="ECO:0000256" key="3">
    <source>
        <dbReference type="ARBA" id="ARBA00023274"/>
    </source>
</evidence>
<evidence type="ECO:0000256" key="4">
    <source>
        <dbReference type="ARBA" id="ARBA00035259"/>
    </source>
</evidence>
<dbReference type="PANTHER" id="PTHR21569">
    <property type="entry name" value="RIBOSOMAL PROTEIN S9"/>
    <property type="match status" value="1"/>
</dbReference>
<proteinExistence type="inferred from homology"/>
<dbReference type="InterPro" id="IPR020574">
    <property type="entry name" value="Ribosomal_uS9_CS"/>
</dbReference>
<evidence type="ECO:0000313" key="8">
    <source>
        <dbReference type="EMBL" id="HEX70233.1"/>
    </source>
</evidence>
<dbReference type="InterPro" id="IPR023035">
    <property type="entry name" value="Ribosomal_uS9_bac/plastid"/>
</dbReference>
<dbReference type="PROSITE" id="PS00360">
    <property type="entry name" value="RIBOSOMAL_S9"/>
    <property type="match status" value="1"/>
</dbReference>